<name>A0A2K2A6Z6_POPTR</name>
<dbReference type="SUPFAM" id="SSF49599">
    <property type="entry name" value="TRAF domain-like"/>
    <property type="match status" value="1"/>
</dbReference>
<dbReference type="InterPro" id="IPR002083">
    <property type="entry name" value="MATH/TRAF_dom"/>
</dbReference>
<dbReference type="InParanoid" id="A0A2K2A6Z6"/>
<reference evidence="2 3" key="1">
    <citation type="journal article" date="2006" name="Science">
        <title>The genome of black cottonwood, Populus trichocarpa (Torr. &amp; Gray).</title>
        <authorList>
            <person name="Tuskan G.A."/>
            <person name="Difazio S."/>
            <person name="Jansson S."/>
            <person name="Bohlmann J."/>
            <person name="Grigoriev I."/>
            <person name="Hellsten U."/>
            <person name="Putnam N."/>
            <person name="Ralph S."/>
            <person name="Rombauts S."/>
            <person name="Salamov A."/>
            <person name="Schein J."/>
            <person name="Sterck L."/>
            <person name="Aerts A."/>
            <person name="Bhalerao R.R."/>
            <person name="Bhalerao R.P."/>
            <person name="Blaudez D."/>
            <person name="Boerjan W."/>
            <person name="Brun A."/>
            <person name="Brunner A."/>
            <person name="Busov V."/>
            <person name="Campbell M."/>
            <person name="Carlson J."/>
            <person name="Chalot M."/>
            <person name="Chapman J."/>
            <person name="Chen G.L."/>
            <person name="Cooper D."/>
            <person name="Coutinho P.M."/>
            <person name="Couturier J."/>
            <person name="Covert S."/>
            <person name="Cronk Q."/>
            <person name="Cunningham R."/>
            <person name="Davis J."/>
            <person name="Degroeve S."/>
            <person name="Dejardin A."/>
            <person name="Depamphilis C."/>
            <person name="Detter J."/>
            <person name="Dirks B."/>
            <person name="Dubchak I."/>
            <person name="Duplessis S."/>
            <person name="Ehlting J."/>
            <person name="Ellis B."/>
            <person name="Gendler K."/>
            <person name="Goodstein D."/>
            <person name="Gribskov M."/>
            <person name="Grimwood J."/>
            <person name="Groover A."/>
            <person name="Gunter L."/>
            <person name="Hamberger B."/>
            <person name="Heinze B."/>
            <person name="Helariutta Y."/>
            <person name="Henrissat B."/>
            <person name="Holligan D."/>
            <person name="Holt R."/>
            <person name="Huang W."/>
            <person name="Islam-Faridi N."/>
            <person name="Jones S."/>
            <person name="Jones-Rhoades M."/>
            <person name="Jorgensen R."/>
            <person name="Joshi C."/>
            <person name="Kangasjarvi J."/>
            <person name="Karlsson J."/>
            <person name="Kelleher C."/>
            <person name="Kirkpatrick R."/>
            <person name="Kirst M."/>
            <person name="Kohler A."/>
            <person name="Kalluri U."/>
            <person name="Larimer F."/>
            <person name="Leebens-Mack J."/>
            <person name="Leple J.C."/>
            <person name="Locascio P."/>
            <person name="Lou Y."/>
            <person name="Lucas S."/>
            <person name="Martin F."/>
            <person name="Montanini B."/>
            <person name="Napoli C."/>
            <person name="Nelson D.R."/>
            <person name="Nelson C."/>
            <person name="Nieminen K."/>
            <person name="Nilsson O."/>
            <person name="Pereda V."/>
            <person name="Peter G."/>
            <person name="Philippe R."/>
            <person name="Pilate G."/>
            <person name="Poliakov A."/>
            <person name="Razumovskaya J."/>
            <person name="Richardson P."/>
            <person name="Rinaldi C."/>
            <person name="Ritland K."/>
            <person name="Rouze P."/>
            <person name="Ryaboy D."/>
            <person name="Schmutz J."/>
            <person name="Schrader J."/>
            <person name="Segerman B."/>
            <person name="Shin H."/>
            <person name="Siddiqui A."/>
            <person name="Sterky F."/>
            <person name="Terry A."/>
            <person name="Tsai C.J."/>
            <person name="Uberbacher E."/>
            <person name="Unneberg P."/>
            <person name="Vahala J."/>
            <person name="Wall K."/>
            <person name="Wessler S."/>
            <person name="Yang G."/>
            <person name="Yin T."/>
            <person name="Douglas C."/>
            <person name="Marra M."/>
            <person name="Sandberg G."/>
            <person name="Van de Peer Y."/>
            <person name="Rokhsar D."/>
        </authorList>
    </citation>
    <scope>NUCLEOTIDE SEQUENCE [LARGE SCALE GENOMIC DNA]</scope>
    <source>
        <strain evidence="3">cv. Nisqually</strain>
    </source>
</reference>
<sequence>MCIFRILVADGKEWRFHKMKFEQGFPKVLSHEAFLDPSRGFLVGDCCIFGVEVFAIKSSHQGEHLFLAKERQYVWKIDKFSVLEDLFLHKI</sequence>
<dbReference type="PANTHER" id="PTHR46162:SF40">
    <property type="entry name" value="TRAF-LIKE FAMILY PROTEIN"/>
    <property type="match status" value="1"/>
</dbReference>
<dbReference type="PROSITE" id="PS50144">
    <property type="entry name" value="MATH"/>
    <property type="match status" value="1"/>
</dbReference>
<accession>A0A2K2A6Z6</accession>
<dbReference type="Proteomes" id="UP000006729">
    <property type="component" value="Chromosome 6"/>
</dbReference>
<proteinExistence type="predicted"/>
<evidence type="ECO:0000313" key="3">
    <source>
        <dbReference type="Proteomes" id="UP000006729"/>
    </source>
</evidence>
<dbReference type="Gene3D" id="2.60.210.10">
    <property type="entry name" value="Apoptosis, Tumor Necrosis Factor Receptor Associated Protein 2, Chain A"/>
    <property type="match status" value="1"/>
</dbReference>
<dbReference type="PANTHER" id="PTHR46162">
    <property type="entry name" value="TRAF-LIKE FAMILY PROTEIN"/>
    <property type="match status" value="1"/>
</dbReference>
<organism evidence="2 3">
    <name type="scientific">Populus trichocarpa</name>
    <name type="common">Western balsam poplar</name>
    <name type="synonym">Populus balsamifera subsp. trichocarpa</name>
    <dbReference type="NCBI Taxonomy" id="3694"/>
    <lineage>
        <taxon>Eukaryota</taxon>
        <taxon>Viridiplantae</taxon>
        <taxon>Streptophyta</taxon>
        <taxon>Embryophyta</taxon>
        <taxon>Tracheophyta</taxon>
        <taxon>Spermatophyta</taxon>
        <taxon>Magnoliopsida</taxon>
        <taxon>eudicotyledons</taxon>
        <taxon>Gunneridae</taxon>
        <taxon>Pentapetalae</taxon>
        <taxon>rosids</taxon>
        <taxon>fabids</taxon>
        <taxon>Malpighiales</taxon>
        <taxon>Salicaceae</taxon>
        <taxon>Saliceae</taxon>
        <taxon>Populus</taxon>
    </lineage>
</organism>
<feature type="domain" description="MATH" evidence="1">
    <location>
        <begin position="1"/>
        <end position="53"/>
    </location>
</feature>
<evidence type="ECO:0000313" key="2">
    <source>
        <dbReference type="EMBL" id="PNT33282.1"/>
    </source>
</evidence>
<keyword evidence="3" id="KW-1185">Reference proteome</keyword>
<evidence type="ECO:0000259" key="1">
    <source>
        <dbReference type="PROSITE" id="PS50144"/>
    </source>
</evidence>
<dbReference type="STRING" id="3694.A0A2K2A6Z6"/>
<gene>
    <name evidence="2" type="ORF">POPTR_006G231400</name>
</gene>
<dbReference type="EMBL" id="CM009295">
    <property type="protein sequence ID" value="PNT33282.1"/>
    <property type="molecule type" value="Genomic_DNA"/>
</dbReference>
<dbReference type="AlphaFoldDB" id="A0A2K2A6Z6"/>
<protein>
    <recommendedName>
        <fullName evidence="1">MATH domain-containing protein</fullName>
    </recommendedName>
</protein>
<dbReference type="InterPro" id="IPR008974">
    <property type="entry name" value="TRAF-like"/>
</dbReference>